<feature type="compositionally biased region" description="Pro residues" evidence="1">
    <location>
        <begin position="68"/>
        <end position="81"/>
    </location>
</feature>
<feature type="region of interest" description="Disordered" evidence="1">
    <location>
        <begin position="34"/>
        <end position="98"/>
    </location>
</feature>
<proteinExistence type="predicted"/>
<dbReference type="OrthoDB" id="10630426at2759"/>
<name>A0A165IJS9_9BASI</name>
<gene>
    <name evidence="2" type="ORF">CALCODRAFT_96476</name>
</gene>
<feature type="region of interest" description="Disordered" evidence="1">
    <location>
        <begin position="111"/>
        <end position="132"/>
    </location>
</feature>
<accession>A0A165IJS9</accession>
<evidence type="ECO:0000313" key="3">
    <source>
        <dbReference type="Proteomes" id="UP000076842"/>
    </source>
</evidence>
<evidence type="ECO:0000256" key="1">
    <source>
        <dbReference type="SAM" id="MobiDB-lite"/>
    </source>
</evidence>
<keyword evidence="3" id="KW-1185">Reference proteome</keyword>
<dbReference type="AlphaFoldDB" id="A0A165IJS9"/>
<dbReference type="InParanoid" id="A0A165IJS9"/>
<feature type="compositionally biased region" description="Low complexity" evidence="1">
    <location>
        <begin position="38"/>
        <end position="64"/>
    </location>
</feature>
<dbReference type="EMBL" id="KV423929">
    <property type="protein sequence ID" value="KZT60667.1"/>
    <property type="molecule type" value="Genomic_DNA"/>
</dbReference>
<protein>
    <submittedName>
        <fullName evidence="2">Uncharacterized protein</fullName>
    </submittedName>
</protein>
<reference evidence="2 3" key="1">
    <citation type="journal article" date="2016" name="Mol. Biol. Evol.">
        <title>Comparative Genomics of Early-Diverging Mushroom-Forming Fungi Provides Insights into the Origins of Lignocellulose Decay Capabilities.</title>
        <authorList>
            <person name="Nagy L.G."/>
            <person name="Riley R."/>
            <person name="Tritt A."/>
            <person name="Adam C."/>
            <person name="Daum C."/>
            <person name="Floudas D."/>
            <person name="Sun H."/>
            <person name="Yadav J.S."/>
            <person name="Pangilinan J."/>
            <person name="Larsson K.H."/>
            <person name="Matsuura K."/>
            <person name="Barry K."/>
            <person name="Labutti K."/>
            <person name="Kuo R."/>
            <person name="Ohm R.A."/>
            <person name="Bhattacharya S.S."/>
            <person name="Shirouzu T."/>
            <person name="Yoshinaga Y."/>
            <person name="Martin F.M."/>
            <person name="Grigoriev I.V."/>
            <person name="Hibbett D.S."/>
        </authorList>
    </citation>
    <scope>NUCLEOTIDE SEQUENCE [LARGE SCALE GENOMIC DNA]</scope>
    <source>
        <strain evidence="2 3">HHB12733</strain>
    </source>
</reference>
<evidence type="ECO:0000313" key="2">
    <source>
        <dbReference type="EMBL" id="KZT60667.1"/>
    </source>
</evidence>
<organism evidence="2 3">
    <name type="scientific">Calocera cornea HHB12733</name>
    <dbReference type="NCBI Taxonomy" id="1353952"/>
    <lineage>
        <taxon>Eukaryota</taxon>
        <taxon>Fungi</taxon>
        <taxon>Dikarya</taxon>
        <taxon>Basidiomycota</taxon>
        <taxon>Agaricomycotina</taxon>
        <taxon>Dacrymycetes</taxon>
        <taxon>Dacrymycetales</taxon>
        <taxon>Dacrymycetaceae</taxon>
        <taxon>Calocera</taxon>
    </lineage>
</organism>
<dbReference type="Proteomes" id="UP000076842">
    <property type="component" value="Unassembled WGS sequence"/>
</dbReference>
<sequence>MKLPARGRSKSAPPAFAQTMMGYVDSTPLISAETYNLSPSRARARAASRGAPSRRASVVSARSAHAPTLPPTPQSPHPPRSFGPEWEDSGSTRSSLTVPSLSPLSAAFSLSSSTSTSTSTSPSPSSPCATCPTCRSLASPPRRPLLHKLSHLVHLPSPAATAPVYMDQAHFSFFFPRAAHPAGGCGCGSCVRADPAREEGEKERARRVRAYELRGWATWTAWGKVVWSQAARERRRLGSEGGEGGIAGSVKVSRVYEVEW</sequence>